<evidence type="ECO:0000256" key="1">
    <source>
        <dbReference type="SAM" id="MobiDB-lite"/>
    </source>
</evidence>
<dbReference type="Proteomes" id="UP001516400">
    <property type="component" value="Unassembled WGS sequence"/>
</dbReference>
<evidence type="ECO:0000313" key="3">
    <source>
        <dbReference type="EMBL" id="KAL3271274.1"/>
    </source>
</evidence>
<feature type="compositionally biased region" description="Polar residues" evidence="1">
    <location>
        <begin position="610"/>
        <end position="620"/>
    </location>
</feature>
<feature type="region of interest" description="Disordered" evidence="1">
    <location>
        <begin position="212"/>
        <end position="264"/>
    </location>
</feature>
<feature type="compositionally biased region" description="Basic and acidic residues" evidence="1">
    <location>
        <begin position="390"/>
        <end position="409"/>
    </location>
</feature>
<feature type="region of interest" description="Disordered" evidence="1">
    <location>
        <begin position="1056"/>
        <end position="1078"/>
    </location>
</feature>
<feature type="compositionally biased region" description="Basic and acidic residues" evidence="1">
    <location>
        <begin position="228"/>
        <end position="247"/>
    </location>
</feature>
<evidence type="ECO:0000259" key="2">
    <source>
        <dbReference type="Pfam" id="PF15255"/>
    </source>
</evidence>
<dbReference type="InterPro" id="IPR029341">
    <property type="entry name" value="FAM21/CAPZIP"/>
</dbReference>
<feature type="region of interest" description="Disordered" evidence="1">
    <location>
        <begin position="972"/>
        <end position="991"/>
    </location>
</feature>
<feature type="region of interest" description="Disordered" evidence="1">
    <location>
        <begin position="890"/>
        <end position="964"/>
    </location>
</feature>
<feature type="region of interest" description="Disordered" evidence="1">
    <location>
        <begin position="31"/>
        <end position="112"/>
    </location>
</feature>
<keyword evidence="4" id="KW-1185">Reference proteome</keyword>
<organism evidence="3 4">
    <name type="scientific">Cryptolaemus montrouzieri</name>
    <dbReference type="NCBI Taxonomy" id="559131"/>
    <lineage>
        <taxon>Eukaryota</taxon>
        <taxon>Metazoa</taxon>
        <taxon>Ecdysozoa</taxon>
        <taxon>Arthropoda</taxon>
        <taxon>Hexapoda</taxon>
        <taxon>Insecta</taxon>
        <taxon>Pterygota</taxon>
        <taxon>Neoptera</taxon>
        <taxon>Endopterygota</taxon>
        <taxon>Coleoptera</taxon>
        <taxon>Polyphaga</taxon>
        <taxon>Cucujiformia</taxon>
        <taxon>Coccinelloidea</taxon>
        <taxon>Coccinellidae</taxon>
        <taxon>Scymninae</taxon>
        <taxon>Scymnini</taxon>
        <taxon>Cryptolaemus</taxon>
    </lineage>
</organism>
<dbReference type="EMBL" id="JABFTP020000042">
    <property type="protein sequence ID" value="KAL3271274.1"/>
    <property type="molecule type" value="Genomic_DNA"/>
</dbReference>
<feature type="region of interest" description="Disordered" evidence="1">
    <location>
        <begin position="390"/>
        <end position="417"/>
    </location>
</feature>
<proteinExistence type="predicted"/>
<comment type="caution">
    <text evidence="3">The sequence shown here is derived from an EMBL/GenBank/DDBJ whole genome shotgun (WGS) entry which is preliminary data.</text>
</comment>
<dbReference type="Pfam" id="PF15255">
    <property type="entry name" value="CAP-ZIP_m"/>
    <property type="match status" value="1"/>
</dbReference>
<sequence length="1312" mass="147434">MPLKITTPKASSFAEQLAAKLGKVIKENEGLLEEPEVNKRPIQKKPSDYGALFTDEPPPVDDSLLKDQEPHGIFSGGKGLFDDDDDDDDDNLWRTGKTSIPSTSNINSVVNSKKAPAIRIQSKGLFDDDSDDDIFATTTKTNVKNQIKQPYLQNFKQTAPVFSEEPPLFDEEKNVQIKEKKKPTGGVSVFGNTDIFNTQKIGNILKQKGDDALNESEKDASVQNITKSEPKDTNSRIEESEKIDPKRKTISKVPTPIETRKNSLFEDEDKSFHENANVKTKKKSLFDDDIFGDDLFSNIDTKSSSNLFSDGDLFFVNETATSSKSNMNNSKVAKEKITEKLFEDVEVSPDIKNEYDYSWRKNSKSKIVSLFDDADDDFDIFAPKASDKKLKMVDEEQKPKDSPSKEENTKTTPKVDLFGDDFDDVDDLFSEILRNNSKKASKDLEITKNKQSDSNITKENSIISKKLESQPVESEILEKSAMDLAKEEFSNNSITEEPSGSVMVTKKTAIVSETEEKLDNKLYDDEKGKEEIENEKESDNILGDAVNKSDIFPKEDSPRNESEEASSGNNQPRNSLSVPHVNFLDSVPPPDDGWDNNSDVFDDLEPYSNDGFQSQPSSLFDNEPPSLFFNETSGIMRDHVDQRIDSVNSFDPSLTSSRRLSSDLFSEIQNNDSLFSSKHQGNSSVIGTTQGIPEISDILSEDNTDITPSGNPDDLYSSMSVNVSDKAEILPVISEMNEVSDAEKNSNLTSTEDNEGLQDLERKLVNKPKITEKPKIVKKKPNSEEVLKTDKVASNILQDNEDISPNKVKIISLFDNTFDKDETDDIFTIDTETRQRYTDNDNSKINENIANEICVDKLEQSESDNIEENVLEESADMQSNIARIAGKLQQVSNKNEEKPRAVPRKLSHKLNINVGALLPGSVPPRRDKGQSPEQEPTTSPLRSSKINAEPDNHPPSLVSNKPIPILRTVSESDASRKEYKLEKSVSFDSTTDVEVLQSVTKDRAKIPVKRRPSSRRARQDLLRNSVPNFKLSSDSSANEEIPDIKDAAISRNVKLSETLDKDDKQPLQINNSPQINNRNEEKLERLVQVVDEKLETSATPPISSKENNEKKLDSLFDDERTDQVVDRKQEKIETSETLPIGSKVNIEKKLDSLFDDEDRSVEEVEKLETSGSSTISSRIIIEKKLASLFDDVEDETEDLFKTIEKNVKSVNEAKIISTKKKEDIFSEGEDDFFETLQNTKKNKFTEAIENNFLGTEVKTESPLLFEEGVMDATSIENEDQNISEHNNILYHKEEKLLSKISDITSQEKKNKY</sequence>
<feature type="region of interest" description="Disordered" evidence="1">
    <location>
        <begin position="440"/>
        <end position="460"/>
    </location>
</feature>
<feature type="region of interest" description="Disordered" evidence="1">
    <location>
        <begin position="1004"/>
        <end position="1043"/>
    </location>
</feature>
<feature type="compositionally biased region" description="Basic and acidic residues" evidence="1">
    <location>
        <begin position="551"/>
        <end position="562"/>
    </location>
</feature>
<feature type="compositionally biased region" description="Polar residues" evidence="1">
    <location>
        <begin position="565"/>
        <end position="577"/>
    </location>
</feature>
<feature type="domain" description="FAM21/CAPZIP" evidence="2">
    <location>
        <begin position="973"/>
        <end position="1047"/>
    </location>
</feature>
<feature type="compositionally biased region" description="Basic and acidic residues" evidence="1">
    <location>
        <begin position="440"/>
        <end position="451"/>
    </location>
</feature>
<feature type="region of interest" description="Disordered" evidence="1">
    <location>
        <begin position="488"/>
        <end position="622"/>
    </location>
</feature>
<evidence type="ECO:0000313" key="4">
    <source>
        <dbReference type="Proteomes" id="UP001516400"/>
    </source>
</evidence>
<name>A0ABD2MXV6_9CUCU</name>
<feature type="compositionally biased region" description="Basic and acidic residues" evidence="1">
    <location>
        <begin position="973"/>
        <end position="985"/>
    </location>
</feature>
<feature type="compositionally biased region" description="Polar residues" evidence="1">
    <location>
        <begin position="1067"/>
        <end position="1077"/>
    </location>
</feature>
<feature type="compositionally biased region" description="Polar residues" evidence="1">
    <location>
        <begin position="1025"/>
        <end position="1038"/>
    </location>
</feature>
<gene>
    <name evidence="3" type="ORF">HHI36_021765</name>
</gene>
<feature type="region of interest" description="Disordered" evidence="1">
    <location>
        <begin position="163"/>
        <end position="192"/>
    </location>
</feature>
<feature type="compositionally biased region" description="Basic and acidic residues" evidence="1">
    <location>
        <begin position="514"/>
        <end position="539"/>
    </location>
</feature>
<accession>A0ABD2MXV6</accession>
<reference evidence="3 4" key="1">
    <citation type="journal article" date="2021" name="BMC Biol.">
        <title>Horizontally acquired antibacterial genes associated with adaptive radiation of ladybird beetles.</title>
        <authorList>
            <person name="Li H.S."/>
            <person name="Tang X.F."/>
            <person name="Huang Y.H."/>
            <person name="Xu Z.Y."/>
            <person name="Chen M.L."/>
            <person name="Du X.Y."/>
            <person name="Qiu B.Y."/>
            <person name="Chen P.T."/>
            <person name="Zhang W."/>
            <person name="Slipinski A."/>
            <person name="Escalona H.E."/>
            <person name="Waterhouse R.M."/>
            <person name="Zwick A."/>
            <person name="Pang H."/>
        </authorList>
    </citation>
    <scope>NUCLEOTIDE SEQUENCE [LARGE SCALE GENOMIC DNA]</scope>
    <source>
        <strain evidence="3">SYSU2018</strain>
    </source>
</reference>
<protein>
    <recommendedName>
        <fullName evidence="2">FAM21/CAPZIP domain-containing protein</fullName>
    </recommendedName>
</protein>
<feature type="compositionally biased region" description="Basic residues" evidence="1">
    <location>
        <begin position="1006"/>
        <end position="1016"/>
    </location>
</feature>
<feature type="compositionally biased region" description="Polar residues" evidence="1">
    <location>
        <begin position="931"/>
        <end position="946"/>
    </location>
</feature>
<feature type="compositionally biased region" description="Polar residues" evidence="1">
    <location>
        <begin position="96"/>
        <end position="111"/>
    </location>
</feature>